<dbReference type="Pfam" id="PF01098">
    <property type="entry name" value="FTSW_RODA_SPOVE"/>
    <property type="match status" value="1"/>
</dbReference>
<dbReference type="HAMAP" id="MF_02079">
    <property type="entry name" value="PGT_RodA"/>
    <property type="match status" value="1"/>
</dbReference>
<keyword evidence="7 11" id="KW-0573">Peptidoglycan synthesis</keyword>
<keyword evidence="5 11" id="KW-0812">Transmembrane</keyword>
<dbReference type="PANTHER" id="PTHR30474">
    <property type="entry name" value="CELL CYCLE PROTEIN"/>
    <property type="match status" value="1"/>
</dbReference>
<feature type="transmembrane region" description="Helical" evidence="11">
    <location>
        <begin position="315"/>
        <end position="342"/>
    </location>
</feature>
<dbReference type="AlphaFoldDB" id="A0A1N7PL43"/>
<evidence type="ECO:0000313" key="13">
    <source>
        <dbReference type="Proteomes" id="UP000185678"/>
    </source>
</evidence>
<proteinExistence type="inferred from homology"/>
<dbReference type="Proteomes" id="UP000185678">
    <property type="component" value="Unassembled WGS sequence"/>
</dbReference>
<evidence type="ECO:0000256" key="4">
    <source>
        <dbReference type="ARBA" id="ARBA00022679"/>
    </source>
</evidence>
<sequence length="386" mass="42648">MAVDFLSRRLRRGEMSLGEKLWAVSWSLVLLITLISSIGFLMLYSAADGDWDPWASRQMTRYAVGLVMMLVVAMIDVRQMIRYAYIFYGIALVFLVAVEIKGTIGMGAQRWIDLGFIQLQPSEVMKIALVLALGRYFHGASIDESRRLSFLFIPLMMVLVPVGLVMKQPDLGTALMLLMGAAAIAFVAGVRKLVFIVTIGGGIAAIPVAWQFLHDYQKNRVLIFLNPERDPLGAGYHITQSKIALGSGGIFGKGYMLGSQSHLNFLPEHQTDFIFTMLSEEFGMVGGMVLLGLYVLVLVYGYVIALRSRHHFGRLVAMGITTTFFLYVFINSAMVMGLIPVVGVPLPLISYGGTAMMTLMIGFGVLMSVHIHRNVQIGHRGGYDDF</sequence>
<dbReference type="GO" id="GO:0071555">
    <property type="term" value="P:cell wall organization"/>
    <property type="evidence" value="ECO:0007669"/>
    <property type="project" value="UniProtKB-KW"/>
</dbReference>
<feature type="transmembrane region" description="Helical" evidence="11">
    <location>
        <begin position="59"/>
        <end position="77"/>
    </location>
</feature>
<accession>A0A1N7PL43</accession>
<dbReference type="PANTHER" id="PTHR30474:SF1">
    <property type="entry name" value="PEPTIDOGLYCAN GLYCOSYLTRANSFERASE MRDB"/>
    <property type="match status" value="1"/>
</dbReference>
<keyword evidence="9 11" id="KW-0472">Membrane</keyword>
<feature type="transmembrane region" description="Helical" evidence="11">
    <location>
        <begin position="84"/>
        <end position="104"/>
    </location>
</feature>
<feature type="transmembrane region" description="Helical" evidence="11">
    <location>
        <begin position="171"/>
        <end position="188"/>
    </location>
</feature>
<feature type="transmembrane region" description="Helical" evidence="11">
    <location>
        <begin position="348"/>
        <end position="371"/>
    </location>
</feature>
<comment type="catalytic activity">
    <reaction evidence="11">
        <text>[GlcNAc-(1-&gt;4)-Mur2Ac(oyl-L-Ala-gamma-D-Glu-L-Lys-D-Ala-D-Ala)](n)-di-trans,octa-cis-undecaprenyl diphosphate + beta-D-GlcNAc-(1-&gt;4)-Mur2Ac(oyl-L-Ala-gamma-D-Glu-L-Lys-D-Ala-D-Ala)-di-trans,octa-cis-undecaprenyl diphosphate = [GlcNAc-(1-&gt;4)-Mur2Ac(oyl-L-Ala-gamma-D-Glu-L-Lys-D-Ala-D-Ala)](n+1)-di-trans,octa-cis-undecaprenyl diphosphate + di-trans,octa-cis-undecaprenyl diphosphate + H(+)</text>
        <dbReference type="Rhea" id="RHEA:23708"/>
        <dbReference type="Rhea" id="RHEA-COMP:9602"/>
        <dbReference type="Rhea" id="RHEA-COMP:9603"/>
        <dbReference type="ChEBI" id="CHEBI:15378"/>
        <dbReference type="ChEBI" id="CHEBI:58405"/>
        <dbReference type="ChEBI" id="CHEBI:60033"/>
        <dbReference type="ChEBI" id="CHEBI:78435"/>
        <dbReference type="EC" id="2.4.99.28"/>
    </reaction>
</comment>
<evidence type="ECO:0000256" key="6">
    <source>
        <dbReference type="ARBA" id="ARBA00022960"/>
    </source>
</evidence>
<dbReference type="GO" id="GO:0008955">
    <property type="term" value="F:peptidoglycan glycosyltransferase activity"/>
    <property type="evidence" value="ECO:0007669"/>
    <property type="project" value="UniProtKB-UniRule"/>
</dbReference>
<dbReference type="GO" id="GO:0005886">
    <property type="term" value="C:plasma membrane"/>
    <property type="evidence" value="ECO:0007669"/>
    <property type="project" value="UniProtKB-SubCell"/>
</dbReference>
<feature type="transmembrane region" description="Helical" evidence="11">
    <location>
        <begin position="148"/>
        <end position="165"/>
    </location>
</feature>
<keyword evidence="2 11" id="KW-1003">Cell membrane</keyword>
<keyword evidence="11" id="KW-0997">Cell inner membrane</keyword>
<feature type="transmembrane region" description="Helical" evidence="11">
    <location>
        <begin position="116"/>
        <end position="136"/>
    </location>
</feature>
<dbReference type="InterPro" id="IPR018365">
    <property type="entry name" value="Cell_cycle_FtsW-rel_CS"/>
</dbReference>
<keyword evidence="8 11" id="KW-1133">Transmembrane helix</keyword>
<evidence type="ECO:0000313" key="12">
    <source>
        <dbReference type="EMBL" id="SIT11210.1"/>
    </source>
</evidence>
<evidence type="ECO:0000256" key="5">
    <source>
        <dbReference type="ARBA" id="ARBA00022692"/>
    </source>
</evidence>
<evidence type="ECO:0000256" key="7">
    <source>
        <dbReference type="ARBA" id="ARBA00022984"/>
    </source>
</evidence>
<evidence type="ECO:0000256" key="10">
    <source>
        <dbReference type="ARBA" id="ARBA00023316"/>
    </source>
</evidence>
<protein>
    <recommendedName>
        <fullName evidence="11">Peptidoglycan glycosyltransferase MrdB</fullName>
        <shortName evidence="11">PGT</shortName>
        <ecNumber evidence="11">2.4.99.28</ecNumber>
    </recommendedName>
    <alternativeName>
        <fullName evidence="11">Cell elongation protein RodA</fullName>
    </alternativeName>
    <alternativeName>
        <fullName evidence="11">Cell wall polymerase</fullName>
    </alternativeName>
    <alternativeName>
        <fullName evidence="11">Peptidoglycan polymerase</fullName>
        <shortName evidence="11">PG polymerase</shortName>
    </alternativeName>
</protein>
<evidence type="ECO:0000256" key="8">
    <source>
        <dbReference type="ARBA" id="ARBA00022989"/>
    </source>
</evidence>
<name>A0A1N7PL43_9PROT</name>
<dbReference type="GO" id="GO:0051301">
    <property type="term" value="P:cell division"/>
    <property type="evidence" value="ECO:0007669"/>
    <property type="project" value="InterPro"/>
</dbReference>
<comment type="subcellular location">
    <subcellularLocation>
        <location evidence="11">Cell inner membrane</location>
        <topology evidence="11">Multi-pass membrane protein</topology>
    </subcellularLocation>
    <subcellularLocation>
        <location evidence="1">Membrane</location>
        <topology evidence="1">Multi-pass membrane protein</topology>
    </subcellularLocation>
</comment>
<gene>
    <name evidence="11" type="primary">mrdB</name>
    <name evidence="11" type="synonym">rodA</name>
    <name evidence="12" type="ORF">SAMN05421779_10747</name>
</gene>
<dbReference type="GO" id="GO:0008360">
    <property type="term" value="P:regulation of cell shape"/>
    <property type="evidence" value="ECO:0007669"/>
    <property type="project" value="UniProtKB-KW"/>
</dbReference>
<evidence type="ECO:0000256" key="2">
    <source>
        <dbReference type="ARBA" id="ARBA00022475"/>
    </source>
</evidence>
<organism evidence="12 13">
    <name type="scientific">Insolitispirillum peregrinum</name>
    <dbReference type="NCBI Taxonomy" id="80876"/>
    <lineage>
        <taxon>Bacteria</taxon>
        <taxon>Pseudomonadati</taxon>
        <taxon>Pseudomonadota</taxon>
        <taxon>Alphaproteobacteria</taxon>
        <taxon>Rhodospirillales</taxon>
        <taxon>Novispirillaceae</taxon>
        <taxon>Insolitispirillum</taxon>
    </lineage>
</organism>
<dbReference type="EMBL" id="FTOA01000007">
    <property type="protein sequence ID" value="SIT11210.1"/>
    <property type="molecule type" value="Genomic_DNA"/>
</dbReference>
<keyword evidence="13" id="KW-1185">Reference proteome</keyword>
<evidence type="ECO:0000256" key="11">
    <source>
        <dbReference type="HAMAP-Rule" id="MF_02079"/>
    </source>
</evidence>
<keyword evidence="3 11" id="KW-0328">Glycosyltransferase</keyword>
<dbReference type="OrthoDB" id="9768187at2"/>
<comment type="similarity">
    <text evidence="11">Belongs to the SEDS family. MrdB/RodA subfamily.</text>
</comment>
<keyword evidence="4 11" id="KW-0808">Transferase</keyword>
<dbReference type="InterPro" id="IPR001182">
    <property type="entry name" value="FtsW/RodA"/>
</dbReference>
<dbReference type="GO" id="GO:0009252">
    <property type="term" value="P:peptidoglycan biosynthetic process"/>
    <property type="evidence" value="ECO:0007669"/>
    <property type="project" value="UniProtKB-UniRule"/>
</dbReference>
<dbReference type="EC" id="2.4.99.28" evidence="11"/>
<dbReference type="InterPro" id="IPR011923">
    <property type="entry name" value="RodA/MrdB"/>
</dbReference>
<comment type="pathway">
    <text evidence="11">Cell wall biogenesis; peptidoglycan biosynthesis.</text>
</comment>
<dbReference type="UniPathway" id="UPA00219"/>
<dbReference type="GO" id="GO:0015648">
    <property type="term" value="F:lipid-linked peptidoglycan transporter activity"/>
    <property type="evidence" value="ECO:0007669"/>
    <property type="project" value="TreeGrafter"/>
</dbReference>
<dbReference type="RefSeq" id="WP_076401657.1">
    <property type="nucleotide sequence ID" value="NZ_FTOA01000007.1"/>
</dbReference>
<evidence type="ECO:0000256" key="9">
    <source>
        <dbReference type="ARBA" id="ARBA00023136"/>
    </source>
</evidence>
<evidence type="ECO:0000256" key="1">
    <source>
        <dbReference type="ARBA" id="ARBA00004141"/>
    </source>
</evidence>
<feature type="transmembrane region" description="Helical" evidence="11">
    <location>
        <begin position="282"/>
        <end position="303"/>
    </location>
</feature>
<keyword evidence="10 11" id="KW-0961">Cell wall biogenesis/degradation</keyword>
<comment type="function">
    <text evidence="11">Peptidoglycan polymerase that is essential for cell wall elongation.</text>
</comment>
<feature type="transmembrane region" description="Helical" evidence="11">
    <location>
        <begin position="21"/>
        <end position="47"/>
    </location>
</feature>
<feature type="transmembrane region" description="Helical" evidence="11">
    <location>
        <begin position="193"/>
        <end position="213"/>
    </location>
</feature>
<evidence type="ECO:0000256" key="3">
    <source>
        <dbReference type="ARBA" id="ARBA00022676"/>
    </source>
</evidence>
<keyword evidence="6 11" id="KW-0133">Cell shape</keyword>
<dbReference type="STRING" id="80876.SAMN05421779_10747"/>
<dbReference type="PROSITE" id="PS00428">
    <property type="entry name" value="FTSW_RODA_SPOVE"/>
    <property type="match status" value="1"/>
</dbReference>
<dbReference type="GO" id="GO:0032153">
    <property type="term" value="C:cell division site"/>
    <property type="evidence" value="ECO:0007669"/>
    <property type="project" value="TreeGrafter"/>
</dbReference>
<dbReference type="NCBIfam" id="TIGR02210">
    <property type="entry name" value="rodA_shape"/>
    <property type="match status" value="1"/>
</dbReference>
<reference evidence="12 13" key="1">
    <citation type="submission" date="2017-01" db="EMBL/GenBank/DDBJ databases">
        <authorList>
            <person name="Mah S.A."/>
            <person name="Swanson W.J."/>
            <person name="Moy G.W."/>
            <person name="Vacquier V.D."/>
        </authorList>
    </citation>
    <scope>NUCLEOTIDE SEQUENCE [LARGE SCALE GENOMIC DNA]</scope>
    <source>
        <strain evidence="12 13">DSM 11589</strain>
    </source>
</reference>